<protein>
    <submittedName>
        <fullName evidence="2">Uncharacterized protein</fullName>
    </submittedName>
</protein>
<feature type="transmembrane region" description="Helical" evidence="1">
    <location>
        <begin position="139"/>
        <end position="162"/>
    </location>
</feature>
<keyword evidence="3" id="KW-1185">Reference proteome</keyword>
<dbReference type="Proteomes" id="UP001301152">
    <property type="component" value="Unassembled WGS sequence"/>
</dbReference>
<evidence type="ECO:0000256" key="1">
    <source>
        <dbReference type="SAM" id="Phobius"/>
    </source>
</evidence>
<keyword evidence="1" id="KW-1133">Transmembrane helix</keyword>
<comment type="caution">
    <text evidence="2">The sequence shown here is derived from an EMBL/GenBank/DDBJ whole genome shotgun (WGS) entry which is preliminary data.</text>
</comment>
<evidence type="ECO:0000313" key="3">
    <source>
        <dbReference type="Proteomes" id="UP001301152"/>
    </source>
</evidence>
<keyword evidence="1" id="KW-0472">Membrane</keyword>
<keyword evidence="1" id="KW-0812">Transmembrane</keyword>
<gene>
    <name evidence="2" type="ORF">OQ497_05320</name>
</gene>
<dbReference type="RefSeq" id="WP_173559101.1">
    <property type="nucleotide sequence ID" value="NZ_JAPIUZ010000002.1"/>
</dbReference>
<dbReference type="EMBL" id="JAPIUZ010000002">
    <property type="protein sequence ID" value="MCX2563384.1"/>
    <property type="molecule type" value="Genomic_DNA"/>
</dbReference>
<sequence length="163" mass="19406">MIVPDKYGKRKVHVGEFLRDVDFKVEIKMDRYGDEPLLARPVKWYPPIDEGSLPKTLTEKLRLPNPMSLLEKEEYKRVFDEVYKTYYTENEFCSRFYTKSQDFTTNDNLYFNALTRAISKLLLDADDDSTQNNDTFLELAFFFCQLIMKHLFLVLFIPPGFWN</sequence>
<proteinExistence type="predicted"/>
<organism evidence="2 3">
    <name type="scientific">Acetobacter thailandicus</name>
    <dbReference type="NCBI Taxonomy" id="1502842"/>
    <lineage>
        <taxon>Bacteria</taxon>
        <taxon>Pseudomonadati</taxon>
        <taxon>Pseudomonadota</taxon>
        <taxon>Alphaproteobacteria</taxon>
        <taxon>Acetobacterales</taxon>
        <taxon>Acetobacteraceae</taxon>
        <taxon>Acetobacter</taxon>
    </lineage>
</organism>
<evidence type="ECO:0000313" key="2">
    <source>
        <dbReference type="EMBL" id="MCX2563384.1"/>
    </source>
</evidence>
<accession>A0ABT3QDS1</accession>
<name>A0ABT3QDS1_9PROT</name>
<reference evidence="2 3" key="1">
    <citation type="submission" date="2022-11" db="EMBL/GenBank/DDBJ databases">
        <title>Genome sequencing of Acetobacter type strain.</title>
        <authorList>
            <person name="Heo J."/>
            <person name="Lee D."/>
            <person name="Han B.-H."/>
            <person name="Hong S.-B."/>
            <person name="Kwon S.-W."/>
        </authorList>
    </citation>
    <scope>NUCLEOTIDE SEQUENCE [LARGE SCALE GENOMIC DNA]</scope>
    <source>
        <strain evidence="2 3">KACC 21253</strain>
    </source>
</reference>